<evidence type="ECO:0000313" key="2">
    <source>
        <dbReference type="EMBL" id="QBZ60112.1"/>
    </source>
</evidence>
<sequence>MTTETDAELGTALSECQIMERQGETAKRGSCRKLTLEDLPPEIMFIICEYVLFSNTQSAPRNPARDQHMRFQSPAARGVWLPRLLGMDGWEEQQTQTALLRTSRFLSGCARRVLATSKFRAQVDVDVMWVATSGMWPTVLSPTACYRSALDGSRPGTTVEVLTVSIRLFDDPAGLHWSLAGWGRFLPIPKGEVAIATAIQSLVDSFLRGRGLIDLYGGQEAGHGSSSSSSSTNSRSSTNNSGTNNSGTNINNNNNNNSAKTMRVRKLVIDVQPPAMKQADRVVFCPPFVANGYYHRWGDFGNGESAWPKGWTVPDDLGPEEQRNRQRLLPWEGCKLRARTAMADKVANFLCSELLELMKRDEGLGELGEGLERVEFKVGGVLRRAVEVDV</sequence>
<dbReference type="AlphaFoldDB" id="A0A4P7NE58"/>
<protein>
    <submittedName>
        <fullName evidence="2">Uncharacterized protein</fullName>
    </submittedName>
</protein>
<reference evidence="2 3" key="1">
    <citation type="journal article" date="2019" name="Mol. Biol. Evol.">
        <title>Blast fungal genomes show frequent chromosomal changes, gene gains and losses, and effector gene turnover.</title>
        <authorList>
            <person name="Gomez Luciano L.B."/>
            <person name="Jason Tsai I."/>
            <person name="Chuma I."/>
            <person name="Tosa Y."/>
            <person name="Chen Y.H."/>
            <person name="Li J.Y."/>
            <person name="Li M.Y."/>
            <person name="Jade Lu M.Y."/>
            <person name="Nakayashiki H."/>
            <person name="Li W.H."/>
        </authorList>
    </citation>
    <scope>NUCLEOTIDE SEQUENCE [LARGE SCALE GENOMIC DNA]</scope>
    <source>
        <strain evidence="2">MZ5-1-6</strain>
    </source>
</reference>
<organism evidence="2 3">
    <name type="scientific">Pyricularia oryzae</name>
    <name type="common">Rice blast fungus</name>
    <name type="synonym">Magnaporthe oryzae</name>
    <dbReference type="NCBI Taxonomy" id="318829"/>
    <lineage>
        <taxon>Eukaryota</taxon>
        <taxon>Fungi</taxon>
        <taxon>Dikarya</taxon>
        <taxon>Ascomycota</taxon>
        <taxon>Pezizomycotina</taxon>
        <taxon>Sordariomycetes</taxon>
        <taxon>Sordariomycetidae</taxon>
        <taxon>Magnaporthales</taxon>
        <taxon>Pyriculariaceae</taxon>
        <taxon>Pyricularia</taxon>
    </lineage>
</organism>
<feature type="region of interest" description="Disordered" evidence="1">
    <location>
        <begin position="222"/>
        <end position="259"/>
    </location>
</feature>
<evidence type="ECO:0000256" key="1">
    <source>
        <dbReference type="SAM" id="MobiDB-lite"/>
    </source>
</evidence>
<proteinExistence type="predicted"/>
<dbReference type="EMBL" id="CP034207">
    <property type="protein sequence ID" value="QBZ60112.1"/>
    <property type="molecule type" value="Genomic_DNA"/>
</dbReference>
<accession>A0A4P7NE58</accession>
<feature type="compositionally biased region" description="Low complexity" evidence="1">
    <location>
        <begin position="224"/>
        <end position="258"/>
    </location>
</feature>
<dbReference type="Proteomes" id="UP000294847">
    <property type="component" value="Chromosome 4"/>
</dbReference>
<gene>
    <name evidence="2" type="ORF">PoMZ_07050</name>
</gene>
<evidence type="ECO:0000313" key="3">
    <source>
        <dbReference type="Proteomes" id="UP000294847"/>
    </source>
</evidence>
<name>A0A4P7NE58_PYROR</name>